<feature type="compositionally biased region" description="Polar residues" evidence="1">
    <location>
        <begin position="237"/>
        <end position="260"/>
    </location>
</feature>
<dbReference type="VEuPathDB" id="VectorBase:ISCI015990"/>
<feature type="region of interest" description="Disordered" evidence="1">
    <location>
        <begin position="183"/>
        <end position="327"/>
    </location>
</feature>
<dbReference type="HOGENOM" id="CLU_850671_0_0_1"/>
<reference evidence="2 4" key="1">
    <citation type="submission" date="2008-03" db="EMBL/GenBank/DDBJ databases">
        <title>Annotation of Ixodes scapularis.</title>
        <authorList>
            <consortium name="Ixodes scapularis Genome Project Consortium"/>
            <person name="Caler E."/>
            <person name="Hannick L.I."/>
            <person name="Bidwell S."/>
            <person name="Joardar V."/>
            <person name="Thiagarajan M."/>
            <person name="Amedeo P."/>
            <person name="Galinsky K.J."/>
            <person name="Schobel S."/>
            <person name="Inman J."/>
            <person name="Hostetler J."/>
            <person name="Miller J."/>
            <person name="Hammond M."/>
            <person name="Megy K."/>
            <person name="Lawson D."/>
            <person name="Kodira C."/>
            <person name="Sutton G."/>
            <person name="Meyer J."/>
            <person name="Hill C.A."/>
            <person name="Birren B."/>
            <person name="Nene V."/>
            <person name="Collins F."/>
            <person name="Alarcon-Chaidez F."/>
            <person name="Wikel S."/>
            <person name="Strausberg R."/>
        </authorList>
    </citation>
    <scope>NUCLEOTIDE SEQUENCE [LARGE SCALE GENOMIC DNA]</scope>
    <source>
        <strain evidence="4">Wikel</strain>
        <strain evidence="2">Wikel colony</strain>
    </source>
</reference>
<dbReference type="AlphaFoldDB" id="B7P720"/>
<name>B7P720_IXOSC</name>
<protein>
    <submittedName>
        <fullName evidence="2 3">Uncharacterized protein</fullName>
    </submittedName>
</protein>
<feature type="compositionally biased region" description="Basic and acidic residues" evidence="1">
    <location>
        <begin position="287"/>
        <end position="299"/>
    </location>
</feature>
<dbReference type="PaxDb" id="6945-B7P720"/>
<accession>B7P720</accession>
<keyword evidence="4" id="KW-1185">Reference proteome</keyword>
<gene>
    <name evidence="2" type="ORF">IscW_ISCW015990</name>
</gene>
<feature type="region of interest" description="Disordered" evidence="1">
    <location>
        <begin position="15"/>
        <end position="42"/>
    </location>
</feature>
<organism>
    <name type="scientific">Ixodes scapularis</name>
    <name type="common">Black-legged tick</name>
    <name type="synonym">Deer tick</name>
    <dbReference type="NCBI Taxonomy" id="6945"/>
    <lineage>
        <taxon>Eukaryota</taxon>
        <taxon>Metazoa</taxon>
        <taxon>Ecdysozoa</taxon>
        <taxon>Arthropoda</taxon>
        <taxon>Chelicerata</taxon>
        <taxon>Arachnida</taxon>
        <taxon>Acari</taxon>
        <taxon>Parasitiformes</taxon>
        <taxon>Ixodida</taxon>
        <taxon>Ixodoidea</taxon>
        <taxon>Ixodidae</taxon>
        <taxon>Ixodinae</taxon>
        <taxon>Ixodes</taxon>
    </lineage>
</organism>
<dbReference type="EMBL" id="DS649088">
    <property type="protein sequence ID" value="EEC02392.1"/>
    <property type="molecule type" value="Genomic_DNA"/>
</dbReference>
<dbReference type="EMBL" id="ABJB010416115">
    <property type="status" value="NOT_ANNOTATED_CDS"/>
    <property type="molecule type" value="Genomic_DNA"/>
</dbReference>
<evidence type="ECO:0000256" key="1">
    <source>
        <dbReference type="SAM" id="MobiDB-lite"/>
    </source>
</evidence>
<dbReference type="InParanoid" id="B7P720"/>
<dbReference type="VEuPathDB" id="VectorBase:ISCW015990"/>
<proteinExistence type="predicted"/>
<sequence>MQESLVVALQQLFPRATTGPPAHPDTTQGSTSAGHAPTLGGYEANPAAQAAAFGQPLTQPPFQATFNPSQPFPPPTPVDVPVYAQAATKQRIFTVHDLPTRRDLGEAFIHVQNANRSSQLLSRRNIIELQLLEAFLEVWDSYPPPAPQSRLRVFDRVRLLYHVTTSGWNAALDGYADPSASYLLGPPARRAEQPQRATSPPRPRKNPGRQSRKDNPRKTNPKEDNTSNPDTSPSSSKSPMTQTRTKLRQTASCGTSRHTSPPSPLKRASLDNPLTTTKKTRTSPRKRIQDNRQDDKPDHPTLQSGHQDSPQRRLGKDELNIRLLSSM</sequence>
<dbReference type="VEuPathDB" id="VectorBase:ISCP_030334"/>
<feature type="compositionally biased region" description="Basic and acidic residues" evidence="1">
    <location>
        <begin position="309"/>
        <end position="320"/>
    </location>
</feature>
<reference evidence="3" key="2">
    <citation type="submission" date="2020-05" db="UniProtKB">
        <authorList>
            <consortium name="EnsemblMetazoa"/>
        </authorList>
    </citation>
    <scope>IDENTIFICATION</scope>
    <source>
        <strain evidence="3">wikel</strain>
    </source>
</reference>
<feature type="compositionally biased region" description="Low complexity" evidence="1">
    <location>
        <begin position="226"/>
        <end position="236"/>
    </location>
</feature>
<dbReference type="EnsemblMetazoa" id="ISCW015990-RA">
    <property type="protein sequence ID" value="ISCW015990-PA"/>
    <property type="gene ID" value="ISCW015990"/>
</dbReference>
<evidence type="ECO:0000313" key="2">
    <source>
        <dbReference type="EMBL" id="EEC02392.1"/>
    </source>
</evidence>
<feature type="compositionally biased region" description="Basic and acidic residues" evidence="1">
    <location>
        <begin position="211"/>
        <end position="225"/>
    </location>
</feature>
<dbReference type="Proteomes" id="UP000001555">
    <property type="component" value="Unassembled WGS sequence"/>
</dbReference>
<evidence type="ECO:0000313" key="3">
    <source>
        <dbReference type="EnsemblMetazoa" id="ISCW015990-PA"/>
    </source>
</evidence>
<evidence type="ECO:0000313" key="4">
    <source>
        <dbReference type="Proteomes" id="UP000001555"/>
    </source>
</evidence>